<feature type="compositionally biased region" description="Polar residues" evidence="1">
    <location>
        <begin position="462"/>
        <end position="486"/>
    </location>
</feature>
<feature type="compositionally biased region" description="Low complexity" evidence="1">
    <location>
        <begin position="659"/>
        <end position="689"/>
    </location>
</feature>
<gene>
    <name evidence="2" type="ORF">VOLCADRAFT_98118</name>
</gene>
<feature type="region of interest" description="Disordered" evidence="1">
    <location>
        <begin position="248"/>
        <end position="272"/>
    </location>
</feature>
<feature type="region of interest" description="Disordered" evidence="1">
    <location>
        <begin position="403"/>
        <end position="577"/>
    </location>
</feature>
<evidence type="ECO:0000313" key="3">
    <source>
        <dbReference type="Proteomes" id="UP000001058"/>
    </source>
</evidence>
<dbReference type="Proteomes" id="UP000001058">
    <property type="component" value="Unassembled WGS sequence"/>
</dbReference>
<feature type="compositionally biased region" description="Gly residues" evidence="1">
    <location>
        <begin position="312"/>
        <end position="335"/>
    </location>
</feature>
<name>D8UEH6_VOLCA</name>
<feature type="compositionally biased region" description="Pro residues" evidence="1">
    <location>
        <begin position="690"/>
        <end position="704"/>
    </location>
</feature>
<accession>D8UEH6</accession>
<feature type="compositionally biased region" description="Acidic residues" evidence="1">
    <location>
        <begin position="258"/>
        <end position="267"/>
    </location>
</feature>
<dbReference type="KEGG" id="vcn:VOLCADRAFT_98118"/>
<dbReference type="AlphaFoldDB" id="D8UEH6"/>
<protein>
    <submittedName>
        <fullName evidence="2">Uncharacterized protein</fullName>
    </submittedName>
</protein>
<dbReference type="RefSeq" id="XP_002957044.1">
    <property type="nucleotide sequence ID" value="XM_002956998.1"/>
</dbReference>
<feature type="region of interest" description="Disordered" evidence="1">
    <location>
        <begin position="362"/>
        <end position="382"/>
    </location>
</feature>
<keyword evidence="3" id="KW-1185">Reference proteome</keyword>
<feature type="compositionally biased region" description="Low complexity" evidence="1">
    <location>
        <begin position="406"/>
        <end position="417"/>
    </location>
</feature>
<dbReference type="GeneID" id="9622815"/>
<feature type="region of interest" description="Disordered" evidence="1">
    <location>
        <begin position="308"/>
        <end position="341"/>
    </location>
</feature>
<proteinExistence type="predicted"/>
<evidence type="ECO:0000313" key="2">
    <source>
        <dbReference type="EMBL" id="EFJ41846.1"/>
    </source>
</evidence>
<evidence type="ECO:0000256" key="1">
    <source>
        <dbReference type="SAM" id="MobiDB-lite"/>
    </source>
</evidence>
<reference evidence="2 3" key="1">
    <citation type="journal article" date="2010" name="Science">
        <title>Genomic analysis of organismal complexity in the multicellular green alga Volvox carteri.</title>
        <authorList>
            <person name="Prochnik S.E."/>
            <person name="Umen J."/>
            <person name="Nedelcu A.M."/>
            <person name="Hallmann A."/>
            <person name="Miller S.M."/>
            <person name="Nishii I."/>
            <person name="Ferris P."/>
            <person name="Kuo A."/>
            <person name="Mitros T."/>
            <person name="Fritz-Laylin L.K."/>
            <person name="Hellsten U."/>
            <person name="Chapman J."/>
            <person name="Simakov O."/>
            <person name="Rensing S.A."/>
            <person name="Terry A."/>
            <person name="Pangilinan J."/>
            <person name="Kapitonov V."/>
            <person name="Jurka J."/>
            <person name="Salamov A."/>
            <person name="Shapiro H."/>
            <person name="Schmutz J."/>
            <person name="Grimwood J."/>
            <person name="Lindquist E."/>
            <person name="Lucas S."/>
            <person name="Grigoriev I.V."/>
            <person name="Schmitt R."/>
            <person name="Kirk D."/>
            <person name="Rokhsar D.S."/>
        </authorList>
    </citation>
    <scope>NUCLEOTIDE SEQUENCE [LARGE SCALE GENOMIC DNA]</scope>
    <source>
        <strain evidence="3">f. Nagariensis / Eve</strain>
    </source>
</reference>
<dbReference type="InParanoid" id="D8UEH6"/>
<feature type="region of interest" description="Disordered" evidence="1">
    <location>
        <begin position="631"/>
        <end position="772"/>
    </location>
</feature>
<dbReference type="OrthoDB" id="545986at2759"/>
<dbReference type="EMBL" id="GL378389">
    <property type="protein sequence ID" value="EFJ41846.1"/>
    <property type="molecule type" value="Genomic_DNA"/>
</dbReference>
<feature type="compositionally biased region" description="Low complexity" evidence="1">
    <location>
        <begin position="533"/>
        <end position="571"/>
    </location>
</feature>
<organism evidence="3">
    <name type="scientific">Volvox carteri f. nagariensis</name>
    <dbReference type="NCBI Taxonomy" id="3068"/>
    <lineage>
        <taxon>Eukaryota</taxon>
        <taxon>Viridiplantae</taxon>
        <taxon>Chlorophyta</taxon>
        <taxon>core chlorophytes</taxon>
        <taxon>Chlorophyceae</taxon>
        <taxon>CS clade</taxon>
        <taxon>Chlamydomonadales</taxon>
        <taxon>Volvocaceae</taxon>
        <taxon>Volvox</taxon>
    </lineage>
</organism>
<sequence>MVRLTYVVEPSAPAPSEVQPVNLAFAAAAAARASWASKEREDILWDFEQLDDGAPAGAALGDGGFDGSIFVRGTDTGAGQPAAIMRISGTELSINGGRLTGGSASNQDAPGIHDIPRNSVLFRTHAAEQTMTSSLPPAEPNAPTAVEVAVVMEERKSRGLLQLPEDLSLPDGTQLPQRSASFSPGIDQHTNNGVCSIANTASGSSSAATNVLPNSRKASYNHPYVVGAGTAGSAAAALGALSSSGGMPGSLAGPAGEGEGEGEGDGEGGERDGCLVLPVLRTLLAMQQDESPRPPSLRLANQSHSLLQGLSTHGGYGSGGHSLGGGHVHGGGSGGSSSNNYSRQASVHVLRASVTSAFMGGGGGGGVARQGSSLPSGPPVPARRRVVVGGGGAAAPMDSMMAMGKASAAPPRRQASSLRTAQTQHSGHHSAVSPPPPLPPPPDDDDSPLGIGTFESAARRGSYNTSAVLGSPGHSFTQPPQQTANRHQAAARGLANGGPSTTAVAGGSGDTNNHGGRGASPPPVTRHGGGGIAAAATSAAARGSPGKAAAAQQQQQQQTQPQPQQPAAPATSKSSRAGGKALFAWTHKLGKGRWSWFPGGGGTAAASRASAAATTAASNAVSAPGPVGAGGVVGGQELPPSVHGSATTDGVGVGGVRPAAALSLSSSTSGNGRTSATGRSSGNGQQAHSGPPPASQASPTPPPVQQHHQQQQGTAGLYIVPRDLVQLPPIESSYPRRKSTAASEPLSPTGLRAGGGAVGGPLSPRRGQRGPL</sequence>